<reference evidence="8" key="1">
    <citation type="journal article" date="2023" name="Nat. Commun.">
        <title>Diploid and tetraploid genomes of Acorus and the evolution of monocots.</title>
        <authorList>
            <person name="Ma L."/>
            <person name="Liu K.W."/>
            <person name="Li Z."/>
            <person name="Hsiao Y.Y."/>
            <person name="Qi Y."/>
            <person name="Fu T."/>
            <person name="Tang G.D."/>
            <person name="Zhang D."/>
            <person name="Sun W.H."/>
            <person name="Liu D.K."/>
            <person name="Li Y."/>
            <person name="Chen G.Z."/>
            <person name="Liu X.D."/>
            <person name="Liao X.Y."/>
            <person name="Jiang Y.T."/>
            <person name="Yu X."/>
            <person name="Hao Y."/>
            <person name="Huang J."/>
            <person name="Zhao X.W."/>
            <person name="Ke S."/>
            <person name="Chen Y.Y."/>
            <person name="Wu W.L."/>
            <person name="Hsu J.L."/>
            <person name="Lin Y.F."/>
            <person name="Huang M.D."/>
            <person name="Li C.Y."/>
            <person name="Huang L."/>
            <person name="Wang Z.W."/>
            <person name="Zhao X."/>
            <person name="Zhong W.Y."/>
            <person name="Peng D.H."/>
            <person name="Ahmad S."/>
            <person name="Lan S."/>
            <person name="Zhang J.S."/>
            <person name="Tsai W.C."/>
            <person name="Van de Peer Y."/>
            <person name="Liu Z.J."/>
        </authorList>
    </citation>
    <scope>NUCLEOTIDE SEQUENCE</scope>
    <source>
        <strain evidence="8">CP</strain>
    </source>
</reference>
<keyword evidence="6 7" id="KW-0472">Membrane</keyword>
<feature type="transmembrane region" description="Helical" evidence="7">
    <location>
        <begin position="321"/>
        <end position="346"/>
    </location>
</feature>
<gene>
    <name evidence="8" type="ORF">QJS10_CPB11g00033</name>
</gene>
<dbReference type="PANTHER" id="PTHR31585">
    <property type="entry name" value="FOLATE-BIOPTERIN TRANSPORTER 1, CHLOROPLASTIC"/>
    <property type="match status" value="1"/>
</dbReference>
<dbReference type="Gene3D" id="1.20.1250.20">
    <property type="entry name" value="MFS general substrate transporter like domains"/>
    <property type="match status" value="1"/>
</dbReference>
<organism evidence="8 9">
    <name type="scientific">Acorus calamus</name>
    <name type="common">Sweet flag</name>
    <dbReference type="NCBI Taxonomy" id="4465"/>
    <lineage>
        <taxon>Eukaryota</taxon>
        <taxon>Viridiplantae</taxon>
        <taxon>Streptophyta</taxon>
        <taxon>Embryophyta</taxon>
        <taxon>Tracheophyta</taxon>
        <taxon>Spermatophyta</taxon>
        <taxon>Magnoliopsida</taxon>
        <taxon>Liliopsida</taxon>
        <taxon>Acoraceae</taxon>
        <taxon>Acorus</taxon>
    </lineage>
</organism>
<proteinExistence type="inferred from homology"/>
<evidence type="ECO:0000256" key="3">
    <source>
        <dbReference type="ARBA" id="ARBA00022448"/>
    </source>
</evidence>
<dbReference type="InterPro" id="IPR036259">
    <property type="entry name" value="MFS_trans_sf"/>
</dbReference>
<evidence type="ECO:0000256" key="1">
    <source>
        <dbReference type="ARBA" id="ARBA00004141"/>
    </source>
</evidence>
<evidence type="ECO:0000256" key="6">
    <source>
        <dbReference type="ARBA" id="ARBA00023136"/>
    </source>
</evidence>
<dbReference type="SUPFAM" id="SSF103473">
    <property type="entry name" value="MFS general substrate transporter"/>
    <property type="match status" value="1"/>
</dbReference>
<evidence type="ECO:0000256" key="5">
    <source>
        <dbReference type="ARBA" id="ARBA00022989"/>
    </source>
</evidence>
<dbReference type="InterPro" id="IPR039309">
    <property type="entry name" value="BT1"/>
</dbReference>
<evidence type="ECO:0000256" key="2">
    <source>
        <dbReference type="ARBA" id="ARBA00007015"/>
    </source>
</evidence>
<dbReference type="EMBL" id="JAUJYO010000011">
    <property type="protein sequence ID" value="KAK1304337.1"/>
    <property type="molecule type" value="Genomic_DNA"/>
</dbReference>
<reference evidence="8" key="2">
    <citation type="submission" date="2023-06" db="EMBL/GenBank/DDBJ databases">
        <authorList>
            <person name="Ma L."/>
            <person name="Liu K.-W."/>
            <person name="Li Z."/>
            <person name="Hsiao Y.-Y."/>
            <person name="Qi Y."/>
            <person name="Fu T."/>
            <person name="Tang G."/>
            <person name="Zhang D."/>
            <person name="Sun W.-H."/>
            <person name="Liu D.-K."/>
            <person name="Li Y."/>
            <person name="Chen G.-Z."/>
            <person name="Liu X.-D."/>
            <person name="Liao X.-Y."/>
            <person name="Jiang Y.-T."/>
            <person name="Yu X."/>
            <person name="Hao Y."/>
            <person name="Huang J."/>
            <person name="Zhao X.-W."/>
            <person name="Ke S."/>
            <person name="Chen Y.-Y."/>
            <person name="Wu W.-L."/>
            <person name="Hsu J.-L."/>
            <person name="Lin Y.-F."/>
            <person name="Huang M.-D."/>
            <person name="Li C.-Y."/>
            <person name="Huang L."/>
            <person name="Wang Z.-W."/>
            <person name="Zhao X."/>
            <person name="Zhong W.-Y."/>
            <person name="Peng D.-H."/>
            <person name="Ahmad S."/>
            <person name="Lan S."/>
            <person name="Zhang J.-S."/>
            <person name="Tsai W.-C."/>
            <person name="Van De Peer Y."/>
            <person name="Liu Z.-J."/>
        </authorList>
    </citation>
    <scope>NUCLEOTIDE SEQUENCE</scope>
    <source>
        <strain evidence="8">CP</strain>
        <tissue evidence="8">Leaves</tissue>
    </source>
</reference>
<keyword evidence="5 7" id="KW-1133">Transmembrane helix</keyword>
<feature type="transmembrane region" description="Helical" evidence="7">
    <location>
        <begin position="228"/>
        <end position="248"/>
    </location>
</feature>
<dbReference type="CDD" id="cd17484">
    <property type="entry name" value="MFS_FBT"/>
    <property type="match status" value="1"/>
</dbReference>
<sequence>MASRVGKRPLLALLGLGSWIQGFRCFPWMAVNFFLKDGLNVAPSTLQILQNSANLPMVGKPLYGVVSDAVYISGQHRLPYIAIGALLQAVSWLMIVLLPASLITIPTLSFFLLLGNLGASIGEVANDAIVAEATTSGSSGQLQSFVWISASIAGVFGNLFGGIAVDALSPKAMFFIYGIFLIIQFFVTVSVPEKDLNLPLKSPSKTGIGSQLSELLMVLQKPEIKYSIVWFSASYAVIPILTGTMFFYQTQHLKLDSSVLGLSKVFGQAAMLLWSIAYNRWFKMVPARKLISAIQGTMAIFMVSDALFIKGFYRNLGISDSAYVVVFSGMLEVLCLFKVLPFSVLMARMCPPGCEGSLMAFLMSALAFSTIISGYLGVALASLMGVSANDFTGLPLGILIQATCTLVPLCWSSWIPHETDIKKQKKAE</sequence>
<feature type="transmembrane region" description="Helical" evidence="7">
    <location>
        <begin position="145"/>
        <end position="168"/>
    </location>
</feature>
<comment type="subcellular location">
    <subcellularLocation>
        <location evidence="1">Membrane</location>
        <topology evidence="1">Multi-pass membrane protein</topology>
    </subcellularLocation>
</comment>
<feature type="transmembrane region" description="Helical" evidence="7">
    <location>
        <begin position="358"/>
        <end position="384"/>
    </location>
</feature>
<comment type="caution">
    <text evidence="8">The sequence shown here is derived from an EMBL/GenBank/DDBJ whole genome shotgun (WGS) entry which is preliminary data.</text>
</comment>
<dbReference type="Proteomes" id="UP001180020">
    <property type="component" value="Unassembled WGS sequence"/>
</dbReference>
<protein>
    <submittedName>
        <fullName evidence="8">Folate-biopterin transporter 7</fullName>
    </submittedName>
</protein>
<evidence type="ECO:0000256" key="4">
    <source>
        <dbReference type="ARBA" id="ARBA00022692"/>
    </source>
</evidence>
<feature type="transmembrane region" description="Helical" evidence="7">
    <location>
        <begin position="290"/>
        <end position="309"/>
    </location>
</feature>
<feature type="transmembrane region" description="Helical" evidence="7">
    <location>
        <begin position="174"/>
        <end position="191"/>
    </location>
</feature>
<dbReference type="PANTHER" id="PTHR31585:SF2">
    <property type="entry name" value="FOLATE-BIOPTERIN TRANSPORTER 7-RELATED"/>
    <property type="match status" value="1"/>
</dbReference>
<name>A0AAV9DTM1_ACOCL</name>
<evidence type="ECO:0000313" key="9">
    <source>
        <dbReference type="Proteomes" id="UP001180020"/>
    </source>
</evidence>
<keyword evidence="9" id="KW-1185">Reference proteome</keyword>
<dbReference type="AlphaFoldDB" id="A0AAV9DTM1"/>
<keyword evidence="4 7" id="KW-0812">Transmembrane</keyword>
<feature type="transmembrane region" description="Helical" evidence="7">
    <location>
        <begin position="89"/>
        <end position="114"/>
    </location>
</feature>
<dbReference type="Pfam" id="PF03092">
    <property type="entry name" value="BT1"/>
    <property type="match status" value="1"/>
</dbReference>
<evidence type="ECO:0000313" key="8">
    <source>
        <dbReference type="EMBL" id="KAK1304337.1"/>
    </source>
</evidence>
<feature type="transmembrane region" description="Helical" evidence="7">
    <location>
        <begin position="396"/>
        <end position="416"/>
    </location>
</feature>
<keyword evidence="3" id="KW-0813">Transport</keyword>
<dbReference type="GO" id="GO:0016020">
    <property type="term" value="C:membrane"/>
    <property type="evidence" value="ECO:0007669"/>
    <property type="project" value="UniProtKB-SubCell"/>
</dbReference>
<feature type="transmembrane region" description="Helical" evidence="7">
    <location>
        <begin position="260"/>
        <end position="278"/>
    </location>
</feature>
<accession>A0AAV9DTM1</accession>
<comment type="similarity">
    <text evidence="2">Belongs to the major facilitator superfamily. Folate-biopterin transporter (TC 2.A.71) family.</text>
</comment>
<evidence type="ECO:0000256" key="7">
    <source>
        <dbReference type="SAM" id="Phobius"/>
    </source>
</evidence>